<comment type="caution">
    <text evidence="2">The sequence shown here is derived from an EMBL/GenBank/DDBJ whole genome shotgun (WGS) entry which is preliminary data.</text>
</comment>
<reference evidence="2 3" key="1">
    <citation type="submission" date="2020-11" db="EMBL/GenBank/DDBJ databases">
        <title>Enhanced detection system for hospital associated transmission using whole genome sequencing surveillance.</title>
        <authorList>
            <person name="Harrison L.H."/>
            <person name="Van Tyne D."/>
            <person name="Marsh J.W."/>
            <person name="Griffith M.P."/>
            <person name="Snyder D.J."/>
            <person name="Cooper V.S."/>
            <person name="Mustapha M."/>
        </authorList>
    </citation>
    <scope>NUCLEOTIDE SEQUENCE [LARGE SCALE GENOMIC DNA]</scope>
    <source>
        <strain evidence="2 3">SER00230</strain>
    </source>
</reference>
<name>A0ABS0M735_SERRU</name>
<evidence type="ECO:0000259" key="1">
    <source>
        <dbReference type="Pfam" id="PF24295"/>
    </source>
</evidence>
<sequence>MRELLLIVPILLTGCFHFNDPRVKLYNASAVVLANEVCVLIQPDGDEKMITLNIEEIANKENGFNKAFDNDGLKVSSDKCIPTYNYPFKAGHAYTVSITLQSRDKEKKGIVPAGRAYGVGFTLTGKDDELVISSIN</sequence>
<feature type="domain" description="DUF7480" evidence="1">
    <location>
        <begin position="26"/>
        <end position="124"/>
    </location>
</feature>
<evidence type="ECO:0000313" key="2">
    <source>
        <dbReference type="EMBL" id="MBH1928076.1"/>
    </source>
</evidence>
<dbReference type="RefSeq" id="WP_126530289.1">
    <property type="nucleotide sequence ID" value="NZ_JADULK010000001.1"/>
</dbReference>
<dbReference type="InterPro" id="IPR054657">
    <property type="entry name" value="T6SS_periplasmic_put"/>
</dbReference>
<accession>A0ABS0M735</accession>
<dbReference type="NCBIfam" id="NF045617">
    <property type="entry name" value="mostly_LP"/>
    <property type="match status" value="1"/>
</dbReference>
<gene>
    <name evidence="2" type="ORF">I5U13_00110</name>
</gene>
<organism evidence="2 3">
    <name type="scientific">Serratia rubidaea</name>
    <name type="common">Serratia marinorubra</name>
    <dbReference type="NCBI Taxonomy" id="61652"/>
    <lineage>
        <taxon>Bacteria</taxon>
        <taxon>Pseudomonadati</taxon>
        <taxon>Pseudomonadota</taxon>
        <taxon>Gammaproteobacteria</taxon>
        <taxon>Enterobacterales</taxon>
        <taxon>Yersiniaceae</taxon>
        <taxon>Serratia</taxon>
    </lineage>
</organism>
<protein>
    <recommendedName>
        <fullName evidence="1">DUF7480 domain-containing protein</fullName>
    </recommendedName>
</protein>
<dbReference type="Pfam" id="PF24295">
    <property type="entry name" value="DUF7480"/>
    <property type="match status" value="1"/>
</dbReference>
<dbReference type="EMBL" id="JADULK010000001">
    <property type="protein sequence ID" value="MBH1928076.1"/>
    <property type="molecule type" value="Genomic_DNA"/>
</dbReference>
<dbReference type="Proteomes" id="UP000624159">
    <property type="component" value="Unassembled WGS sequence"/>
</dbReference>
<evidence type="ECO:0000313" key="3">
    <source>
        <dbReference type="Proteomes" id="UP000624159"/>
    </source>
</evidence>
<dbReference type="InterPro" id="IPR055903">
    <property type="entry name" value="DUF7480"/>
</dbReference>
<keyword evidence="3" id="KW-1185">Reference proteome</keyword>
<proteinExistence type="predicted"/>
<dbReference type="PROSITE" id="PS51257">
    <property type="entry name" value="PROKAR_LIPOPROTEIN"/>
    <property type="match status" value="1"/>
</dbReference>